<accession>A0ABR6A667</accession>
<evidence type="ECO:0000313" key="2">
    <source>
        <dbReference type="EMBL" id="MBA5802126.1"/>
    </source>
</evidence>
<proteinExistence type="predicted"/>
<dbReference type="EMBL" id="JACGBJ010000005">
    <property type="protein sequence ID" value="MBA5802126.1"/>
    <property type="molecule type" value="Genomic_DNA"/>
</dbReference>
<comment type="caution">
    <text evidence="2">The sequence shown here is derived from an EMBL/GenBank/DDBJ whole genome shotgun (WGS) entry which is preliminary data.</text>
</comment>
<keyword evidence="3" id="KW-1185">Reference proteome</keyword>
<feature type="region of interest" description="Disordered" evidence="1">
    <location>
        <begin position="1"/>
        <end position="20"/>
    </location>
</feature>
<protein>
    <submittedName>
        <fullName evidence="2">Uncharacterized protein</fullName>
    </submittedName>
</protein>
<organism evidence="2 3">
    <name type="scientific">Rhizobium changzhiense</name>
    <dbReference type="NCBI Taxonomy" id="2692317"/>
    <lineage>
        <taxon>Bacteria</taxon>
        <taxon>Pseudomonadati</taxon>
        <taxon>Pseudomonadota</taxon>
        <taxon>Alphaproteobacteria</taxon>
        <taxon>Hyphomicrobiales</taxon>
        <taxon>Rhizobiaceae</taxon>
        <taxon>Rhizobium/Agrobacterium group</taxon>
        <taxon>Rhizobium</taxon>
    </lineage>
</organism>
<reference evidence="2 3" key="1">
    <citation type="submission" date="2020-07" db="EMBL/GenBank/DDBJ databases">
        <authorList>
            <person name="Sun Q."/>
        </authorList>
    </citation>
    <scope>NUCLEOTIDE SEQUENCE [LARGE SCALE GENOMIC DNA]</scope>
    <source>
        <strain evidence="2 3">WYCCWR 11317</strain>
    </source>
</reference>
<dbReference type="Proteomes" id="UP000539787">
    <property type="component" value="Unassembled WGS sequence"/>
</dbReference>
<sequence>MAAVQADAVEPPLEQDTGCGHRGANIVIGYAVTFPEKTLGEMAAVSSSVKDSRSIQPEP</sequence>
<evidence type="ECO:0000313" key="3">
    <source>
        <dbReference type="Proteomes" id="UP000539787"/>
    </source>
</evidence>
<evidence type="ECO:0000256" key="1">
    <source>
        <dbReference type="SAM" id="MobiDB-lite"/>
    </source>
</evidence>
<dbReference type="RefSeq" id="WP_171601961.1">
    <property type="nucleotide sequence ID" value="NZ_JABFCQ010000001.1"/>
</dbReference>
<gene>
    <name evidence="2" type="ORF">HX902_10785</name>
</gene>
<name>A0ABR6A667_9HYPH</name>